<dbReference type="STRING" id="767519.SAMN05216559_0345"/>
<gene>
    <name evidence="1" type="ORF">SAMN05216559_0345</name>
</gene>
<evidence type="ECO:0000313" key="1">
    <source>
        <dbReference type="EMBL" id="SFR87369.1"/>
    </source>
</evidence>
<proteinExistence type="predicted"/>
<reference evidence="1 2" key="1">
    <citation type="submission" date="2016-10" db="EMBL/GenBank/DDBJ databases">
        <authorList>
            <person name="de Groot N.N."/>
        </authorList>
    </citation>
    <scope>NUCLEOTIDE SEQUENCE [LARGE SCALE GENOMIC DNA]</scope>
    <source>
        <strain evidence="1 2">CGMCC 1.10457</strain>
    </source>
</reference>
<sequence length="46" mass="5077">MARYPRPARSSALKCIACNAPVVRTVDDEFTCVECGENPIRHRVSG</sequence>
<protein>
    <submittedName>
        <fullName evidence="1">Uncharacterized protein</fullName>
    </submittedName>
</protein>
<name>A0A1I6K819_9EURY</name>
<dbReference type="AlphaFoldDB" id="A0A1I6K819"/>
<dbReference type="RefSeq" id="WP_177227104.1">
    <property type="nucleotide sequence ID" value="NZ_FOZK01000001.1"/>
</dbReference>
<accession>A0A1I6K819</accession>
<dbReference type="EMBL" id="FOZK01000001">
    <property type="protein sequence ID" value="SFR87369.1"/>
    <property type="molecule type" value="Genomic_DNA"/>
</dbReference>
<evidence type="ECO:0000313" key="2">
    <source>
        <dbReference type="Proteomes" id="UP000199062"/>
    </source>
</evidence>
<keyword evidence="2" id="KW-1185">Reference proteome</keyword>
<dbReference type="OrthoDB" id="216307at2157"/>
<dbReference type="Proteomes" id="UP000199062">
    <property type="component" value="Unassembled WGS sequence"/>
</dbReference>
<organism evidence="1 2">
    <name type="scientific">Halomicrobium zhouii</name>
    <dbReference type="NCBI Taxonomy" id="767519"/>
    <lineage>
        <taxon>Archaea</taxon>
        <taxon>Methanobacteriati</taxon>
        <taxon>Methanobacteriota</taxon>
        <taxon>Stenosarchaea group</taxon>
        <taxon>Halobacteria</taxon>
        <taxon>Halobacteriales</taxon>
        <taxon>Haloarculaceae</taxon>
        <taxon>Halomicrobium</taxon>
    </lineage>
</organism>